<keyword evidence="2" id="KW-1185">Reference proteome</keyword>
<accession>A0A9P8QKA9</accession>
<dbReference type="Proteomes" id="UP000827724">
    <property type="component" value="Unassembled WGS sequence"/>
</dbReference>
<organism evidence="1 2">
    <name type="scientific">Trichoderma cornu-damae</name>
    <dbReference type="NCBI Taxonomy" id="654480"/>
    <lineage>
        <taxon>Eukaryota</taxon>
        <taxon>Fungi</taxon>
        <taxon>Dikarya</taxon>
        <taxon>Ascomycota</taxon>
        <taxon>Pezizomycotina</taxon>
        <taxon>Sordariomycetes</taxon>
        <taxon>Hypocreomycetidae</taxon>
        <taxon>Hypocreales</taxon>
        <taxon>Hypocreaceae</taxon>
        <taxon>Trichoderma</taxon>
    </lineage>
</organism>
<proteinExistence type="predicted"/>
<evidence type="ECO:0000313" key="2">
    <source>
        <dbReference type="Proteomes" id="UP000827724"/>
    </source>
</evidence>
<sequence length="234" mass="23784">MDQSRGWGAASLSVVVCCADCPDAAVDASEMDEAEEVRSAGSRGAFWATGAYIGIARRAMDRAPKIMPPDPGRQAGQPLGVLGARGGTRGQALAQLDGLDGLLQVGDGEDGVGERGDEVVGADPGGPVGVGQLAGLEQGKVLVQDMDGGAALLDLLKRLVEDGSVSAGARVHLVERVDGFAANGQQADDGGRDAQLLEDGHWGHRRGGRGHGDLTGCNALTPLAMPQALSVCTL</sequence>
<gene>
    <name evidence="1" type="ORF">Trco_006108</name>
</gene>
<dbReference type="EMBL" id="JAIWOZ010000004">
    <property type="protein sequence ID" value="KAH6606955.1"/>
    <property type="molecule type" value="Genomic_DNA"/>
</dbReference>
<dbReference type="AlphaFoldDB" id="A0A9P8QKA9"/>
<name>A0A9P8QKA9_9HYPO</name>
<evidence type="ECO:0000313" key="1">
    <source>
        <dbReference type="EMBL" id="KAH6606955.1"/>
    </source>
</evidence>
<protein>
    <submittedName>
        <fullName evidence="1">Uncharacterized protein</fullName>
    </submittedName>
</protein>
<comment type="caution">
    <text evidence="1">The sequence shown here is derived from an EMBL/GenBank/DDBJ whole genome shotgun (WGS) entry which is preliminary data.</text>
</comment>
<reference evidence="1" key="1">
    <citation type="submission" date="2021-08" db="EMBL/GenBank/DDBJ databases">
        <title>Chromosome-Level Trichoderma cornu-damae using Hi-C Data.</title>
        <authorList>
            <person name="Kim C.S."/>
        </authorList>
    </citation>
    <scope>NUCLEOTIDE SEQUENCE</scope>
    <source>
        <strain evidence="1">KA19-0412C</strain>
    </source>
</reference>